<dbReference type="SUPFAM" id="SSF55120">
    <property type="entry name" value="Pseudouridine synthase"/>
    <property type="match status" value="1"/>
</dbReference>
<dbReference type="EMBL" id="VSSQ01013193">
    <property type="protein sequence ID" value="MPM50949.1"/>
    <property type="molecule type" value="Genomic_DNA"/>
</dbReference>
<dbReference type="CDD" id="cd00165">
    <property type="entry name" value="S4"/>
    <property type="match status" value="1"/>
</dbReference>
<dbReference type="PANTHER" id="PTHR47683:SF2">
    <property type="entry name" value="RNA-BINDING S4 DOMAIN-CONTAINING PROTEIN"/>
    <property type="match status" value="1"/>
</dbReference>
<dbReference type="InterPro" id="IPR020094">
    <property type="entry name" value="TruA/RsuA/RluB/E/F_N"/>
</dbReference>
<dbReference type="Gene3D" id="3.30.70.1560">
    <property type="entry name" value="Alpha-L RNA-binding motif"/>
    <property type="match status" value="1"/>
</dbReference>
<dbReference type="EC" id="5.4.99.22" evidence="4"/>
<dbReference type="AlphaFoldDB" id="A0A645ACN9"/>
<dbReference type="InterPro" id="IPR050343">
    <property type="entry name" value="RsuA_PseudoU_synthase"/>
</dbReference>
<feature type="domain" description="Pseudouridine synthase RsuA/RluA-like" evidence="3">
    <location>
        <begin position="41"/>
        <end position="173"/>
    </location>
</feature>
<dbReference type="PANTHER" id="PTHR47683">
    <property type="entry name" value="PSEUDOURIDINE SYNTHASE FAMILY PROTEIN-RELATED"/>
    <property type="match status" value="1"/>
</dbReference>
<dbReference type="InterPro" id="IPR042092">
    <property type="entry name" value="PsdUridine_s_RsuA/RluB/E/F_cat"/>
</dbReference>
<keyword evidence="2 4" id="KW-0413">Isomerase</keyword>
<evidence type="ECO:0000256" key="2">
    <source>
        <dbReference type="ARBA" id="ARBA00023235"/>
    </source>
</evidence>
<proteinExistence type="inferred from homology"/>
<dbReference type="InterPro" id="IPR020103">
    <property type="entry name" value="PsdUridine_synth_cat_dom_sf"/>
</dbReference>
<dbReference type="NCBIfam" id="TIGR00093">
    <property type="entry name" value="pseudouridine synthase"/>
    <property type="match status" value="1"/>
</dbReference>
<dbReference type="InterPro" id="IPR006145">
    <property type="entry name" value="PsdUridine_synth_RsuA/RluA"/>
</dbReference>
<dbReference type="InterPro" id="IPR018496">
    <property type="entry name" value="PsdUridine_synth_RsuA/RluB_CS"/>
</dbReference>
<evidence type="ECO:0000256" key="1">
    <source>
        <dbReference type="ARBA" id="ARBA00008348"/>
    </source>
</evidence>
<organism evidence="4">
    <name type="scientific">bioreactor metagenome</name>
    <dbReference type="NCBI Taxonomy" id="1076179"/>
    <lineage>
        <taxon>unclassified sequences</taxon>
        <taxon>metagenomes</taxon>
        <taxon>ecological metagenomes</taxon>
    </lineage>
</organism>
<evidence type="ECO:0000259" key="3">
    <source>
        <dbReference type="Pfam" id="PF00849"/>
    </source>
</evidence>
<dbReference type="Pfam" id="PF00849">
    <property type="entry name" value="PseudoU_synth_2"/>
    <property type="match status" value="1"/>
</dbReference>
<accession>A0A645ACN9</accession>
<dbReference type="Gene3D" id="3.30.70.580">
    <property type="entry name" value="Pseudouridine synthase I, catalytic domain, N-terminal subdomain"/>
    <property type="match status" value="1"/>
</dbReference>
<reference evidence="4" key="1">
    <citation type="submission" date="2019-08" db="EMBL/GenBank/DDBJ databases">
        <authorList>
            <person name="Kucharzyk K."/>
            <person name="Murdoch R.W."/>
            <person name="Higgins S."/>
            <person name="Loffler F."/>
        </authorList>
    </citation>
    <scope>NUCLEOTIDE SEQUENCE</scope>
</reference>
<sequence>MISTGVVKVNDEVITTMGYKVKPGDRVSVDGREIKSEKKVYILLNKPKDAITTTDDPSGRKTVMDIVKDACRERVYPVGRLDRNTTGLLILTNDGEMAKRLMHPSHKTVKVYEATLDKNLTREDMQSIAQGVTIEEDFIPVDGIAWPEPGKKNVVGLELHSGKYHVVKRIFEQFGYTVIKLDRTMYGPLTKKNLPRGSWRFLTEAEISILHRL</sequence>
<dbReference type="InterPro" id="IPR000748">
    <property type="entry name" value="PsdUridine_synth_RsuA/RluB/E/F"/>
</dbReference>
<dbReference type="CDD" id="cd02870">
    <property type="entry name" value="PseudoU_synth_RsuA_like"/>
    <property type="match status" value="1"/>
</dbReference>
<dbReference type="GO" id="GO:0006364">
    <property type="term" value="P:rRNA processing"/>
    <property type="evidence" value="ECO:0007669"/>
    <property type="project" value="UniProtKB-ARBA"/>
</dbReference>
<protein>
    <submittedName>
        <fullName evidence="4">Ribosomal large subunit pseudouridine synthase B</fullName>
        <ecNumber evidence="4">5.4.99.22</ecNumber>
    </submittedName>
</protein>
<dbReference type="GO" id="GO:0160139">
    <property type="term" value="F:23S rRNA pseudouridine(2605) synthase activity"/>
    <property type="evidence" value="ECO:0007669"/>
    <property type="project" value="UniProtKB-EC"/>
</dbReference>
<dbReference type="SUPFAM" id="SSF55174">
    <property type="entry name" value="Alpha-L RNA-binding motif"/>
    <property type="match status" value="1"/>
</dbReference>
<dbReference type="PROSITE" id="PS01149">
    <property type="entry name" value="PSI_RSU"/>
    <property type="match status" value="1"/>
</dbReference>
<dbReference type="GO" id="GO:0003723">
    <property type="term" value="F:RNA binding"/>
    <property type="evidence" value="ECO:0007669"/>
    <property type="project" value="InterPro"/>
</dbReference>
<dbReference type="PROSITE" id="PS50889">
    <property type="entry name" value="S4"/>
    <property type="match status" value="1"/>
</dbReference>
<name>A0A645ACN9_9ZZZZ</name>
<comment type="similarity">
    <text evidence="1">Belongs to the pseudouridine synthase RsuA family.</text>
</comment>
<dbReference type="InterPro" id="IPR036986">
    <property type="entry name" value="S4_RNA-bd_sf"/>
</dbReference>
<dbReference type="GO" id="GO:0001522">
    <property type="term" value="P:pseudouridine synthesis"/>
    <property type="evidence" value="ECO:0007669"/>
    <property type="project" value="InterPro"/>
</dbReference>
<comment type="caution">
    <text evidence="4">The sequence shown here is derived from an EMBL/GenBank/DDBJ whole genome shotgun (WGS) entry which is preliminary data.</text>
</comment>
<dbReference type="Gene3D" id="3.10.290.10">
    <property type="entry name" value="RNA-binding S4 domain"/>
    <property type="match status" value="1"/>
</dbReference>
<gene>
    <name evidence="4" type="primary">rluB_20</name>
    <name evidence="4" type="ORF">SDC9_97695</name>
</gene>
<evidence type="ECO:0000313" key="4">
    <source>
        <dbReference type="EMBL" id="MPM50949.1"/>
    </source>
</evidence>